<evidence type="ECO:0000259" key="12">
    <source>
        <dbReference type="Pfam" id="PF06974"/>
    </source>
</evidence>
<gene>
    <name evidence="13" type="ORF">CEPIT_LOCUS42651</name>
</gene>
<dbReference type="InterPro" id="IPR023213">
    <property type="entry name" value="CAT-like_dom_sf"/>
</dbReference>
<evidence type="ECO:0000256" key="9">
    <source>
        <dbReference type="ARBA" id="ARBA00047604"/>
    </source>
</evidence>
<dbReference type="Gene3D" id="3.30.559.10">
    <property type="entry name" value="Chloramphenicol acetyltransferase-like domain"/>
    <property type="match status" value="1"/>
</dbReference>
<comment type="pathway">
    <text evidence="4">Lipid metabolism.</text>
</comment>
<evidence type="ECO:0000313" key="13">
    <source>
        <dbReference type="EMBL" id="CAH9145998.1"/>
    </source>
</evidence>
<dbReference type="PANTHER" id="PTHR31650:SF41">
    <property type="entry name" value="O-ACYLTRANSFERASE WSD1-LIKE ISOFORM X1"/>
    <property type="match status" value="1"/>
</dbReference>
<dbReference type="InterPro" id="IPR009721">
    <property type="entry name" value="O-acyltransferase_WSD1_C"/>
</dbReference>
<evidence type="ECO:0000256" key="1">
    <source>
        <dbReference type="ARBA" id="ARBA00004162"/>
    </source>
</evidence>
<keyword evidence="14" id="KW-1185">Reference proteome</keyword>
<evidence type="ECO:0000256" key="4">
    <source>
        <dbReference type="ARBA" id="ARBA00005189"/>
    </source>
</evidence>
<comment type="catalytic activity">
    <reaction evidence="10">
        <text>an acyl-CoA + a 1,2-diacyl-sn-glycerol = a triacyl-sn-glycerol + CoA</text>
        <dbReference type="Rhea" id="RHEA:10868"/>
        <dbReference type="ChEBI" id="CHEBI:17815"/>
        <dbReference type="ChEBI" id="CHEBI:57287"/>
        <dbReference type="ChEBI" id="CHEBI:58342"/>
        <dbReference type="ChEBI" id="CHEBI:64615"/>
        <dbReference type="EC" id="2.3.1.20"/>
    </reaction>
</comment>
<evidence type="ECO:0000256" key="10">
    <source>
        <dbReference type="ARBA" id="ARBA00048109"/>
    </source>
</evidence>
<dbReference type="PANTHER" id="PTHR31650">
    <property type="entry name" value="O-ACYLTRANSFERASE (WSD1-LIKE) FAMILY PROTEIN"/>
    <property type="match status" value="1"/>
</dbReference>
<sequence length="465" mass="51638">MESLEIDEPLTPAGRLFLQPEMTQIIHAVAGVQNPFDVDAFKSAFANSLLVKHPRFSSLMVKDSSGRESWRKTEVNIDDHFVILREPLTGDRSVSDEDAVNDYLADLSVSTPLPSDKPLWEFHLLLAHKCAVFRIHHALGDGTSIMSLFLSCCRKTNSSSQPPSVGGVGEGRRRRWGLKEVAMAVWYTVAYVLEFLLRSLWLKDKKTALSGGAGVELWPRKLATAKLTINDMKTVKKAVADATINDVLFGVIACGLSRYLAIRSSKELKDGLQITGLAMVNLRPQPGLQDMTKLMSSSKSGTRWGNKIGFMLLPVYHFHKASNDPLQFVKRAKSMIDKKKLSLEALCSYKIGDFIMSFLGVKLASMLNYRIICNTTFLISNVMGPQEEISIAGNPVTYIRTVTSSLPHAIALYMVSYDGKADLQILVAKDIIPDPKVLARCFEDALMAMKKQTEMNNPHLIHGHK</sequence>
<dbReference type="InterPro" id="IPR045034">
    <property type="entry name" value="O-acyltransferase_WSD1-like"/>
</dbReference>
<dbReference type="GO" id="GO:0004144">
    <property type="term" value="F:diacylglycerol O-acyltransferase activity"/>
    <property type="evidence" value="ECO:0007669"/>
    <property type="project" value="UniProtKB-EC"/>
</dbReference>
<accession>A0AAV0GDV8</accession>
<name>A0AAV0GDV8_9ASTE</name>
<keyword evidence="5" id="KW-0808">Transferase</keyword>
<evidence type="ECO:0000259" key="11">
    <source>
        <dbReference type="Pfam" id="PF03007"/>
    </source>
</evidence>
<dbReference type="Pfam" id="PF06974">
    <property type="entry name" value="WS_DGAT_C"/>
    <property type="match status" value="1"/>
</dbReference>
<dbReference type="Proteomes" id="UP001152523">
    <property type="component" value="Unassembled WGS sequence"/>
</dbReference>
<dbReference type="InterPro" id="IPR004255">
    <property type="entry name" value="O-acyltransferase_WSD1_N"/>
</dbReference>
<evidence type="ECO:0000256" key="3">
    <source>
        <dbReference type="ARBA" id="ARBA00004771"/>
    </source>
</evidence>
<dbReference type="GO" id="GO:0019432">
    <property type="term" value="P:triglyceride biosynthetic process"/>
    <property type="evidence" value="ECO:0007669"/>
    <property type="project" value="TreeGrafter"/>
</dbReference>
<dbReference type="GO" id="GO:0005789">
    <property type="term" value="C:endoplasmic reticulum membrane"/>
    <property type="evidence" value="ECO:0007669"/>
    <property type="project" value="UniProtKB-SubCell"/>
</dbReference>
<dbReference type="AlphaFoldDB" id="A0AAV0GDV8"/>
<comment type="caution">
    <text evidence="13">The sequence shown here is derived from an EMBL/GenBank/DDBJ whole genome shotgun (WGS) entry which is preliminary data.</text>
</comment>
<comment type="subcellular location">
    <subcellularLocation>
        <location evidence="1">Cell membrane</location>
        <topology evidence="1">Single-pass membrane protein</topology>
    </subcellularLocation>
    <subcellularLocation>
        <location evidence="2">Endoplasmic reticulum membrane</location>
    </subcellularLocation>
</comment>
<proteinExistence type="inferred from homology"/>
<reference evidence="13" key="1">
    <citation type="submission" date="2022-07" db="EMBL/GenBank/DDBJ databases">
        <authorList>
            <person name="Macas J."/>
            <person name="Novak P."/>
            <person name="Neumann P."/>
        </authorList>
    </citation>
    <scope>NUCLEOTIDE SEQUENCE</scope>
</reference>
<dbReference type="GO" id="GO:0005886">
    <property type="term" value="C:plasma membrane"/>
    <property type="evidence" value="ECO:0007669"/>
    <property type="project" value="UniProtKB-SubCell"/>
</dbReference>
<feature type="domain" description="O-acyltransferase WSD1-like N-terminal" evidence="11">
    <location>
        <begin position="37"/>
        <end position="247"/>
    </location>
</feature>
<comment type="catalytic activity">
    <reaction evidence="9">
        <text>a long chain fatty alcohol + a fatty acyl-CoA = a long-chain alcohol wax ester + CoA</text>
        <dbReference type="Rhea" id="RHEA:38443"/>
        <dbReference type="ChEBI" id="CHEBI:17135"/>
        <dbReference type="ChEBI" id="CHEBI:57287"/>
        <dbReference type="ChEBI" id="CHEBI:77636"/>
        <dbReference type="ChEBI" id="CHEBI:235323"/>
        <dbReference type="EC" id="2.3.1.75"/>
    </reaction>
</comment>
<evidence type="ECO:0000313" key="14">
    <source>
        <dbReference type="Proteomes" id="UP001152523"/>
    </source>
</evidence>
<comment type="pathway">
    <text evidence="3">Glycerolipid metabolism; triacylglycerol biosynthesis.</text>
</comment>
<dbReference type="SUPFAM" id="SSF52777">
    <property type="entry name" value="CoA-dependent acyltransferases"/>
    <property type="match status" value="1"/>
</dbReference>
<evidence type="ECO:0000256" key="7">
    <source>
        <dbReference type="ARBA" id="ARBA00023315"/>
    </source>
</evidence>
<evidence type="ECO:0000256" key="2">
    <source>
        <dbReference type="ARBA" id="ARBA00004586"/>
    </source>
</evidence>
<feature type="domain" description="O-acyltransferase WSD1 C-terminal" evidence="12">
    <location>
        <begin position="304"/>
        <end position="450"/>
    </location>
</feature>
<organism evidence="13 14">
    <name type="scientific">Cuscuta epithymum</name>
    <dbReference type="NCBI Taxonomy" id="186058"/>
    <lineage>
        <taxon>Eukaryota</taxon>
        <taxon>Viridiplantae</taxon>
        <taxon>Streptophyta</taxon>
        <taxon>Embryophyta</taxon>
        <taxon>Tracheophyta</taxon>
        <taxon>Spermatophyta</taxon>
        <taxon>Magnoliopsida</taxon>
        <taxon>eudicotyledons</taxon>
        <taxon>Gunneridae</taxon>
        <taxon>Pentapetalae</taxon>
        <taxon>asterids</taxon>
        <taxon>lamiids</taxon>
        <taxon>Solanales</taxon>
        <taxon>Convolvulaceae</taxon>
        <taxon>Cuscuteae</taxon>
        <taxon>Cuscuta</taxon>
        <taxon>Cuscuta subgen. Cuscuta</taxon>
    </lineage>
</organism>
<protein>
    <recommendedName>
        <fullName evidence="15">Diacylglycerol O-acyltransferase</fullName>
    </recommendedName>
</protein>
<keyword evidence="6" id="KW-0256">Endoplasmic reticulum</keyword>
<dbReference type="EMBL" id="CAMAPF010001091">
    <property type="protein sequence ID" value="CAH9145998.1"/>
    <property type="molecule type" value="Genomic_DNA"/>
</dbReference>
<evidence type="ECO:0000256" key="5">
    <source>
        <dbReference type="ARBA" id="ARBA00022679"/>
    </source>
</evidence>
<evidence type="ECO:0000256" key="8">
    <source>
        <dbReference type="ARBA" id="ARBA00024360"/>
    </source>
</evidence>
<dbReference type="GO" id="GO:0047196">
    <property type="term" value="F:long-chain-alcohol O-fatty-acyltransferase activity"/>
    <property type="evidence" value="ECO:0007669"/>
    <property type="project" value="UniProtKB-EC"/>
</dbReference>
<comment type="similarity">
    <text evidence="8">In the N-terminal section; belongs to the long-chain O-acyltransferase family.</text>
</comment>
<evidence type="ECO:0008006" key="15">
    <source>
        <dbReference type="Google" id="ProtNLM"/>
    </source>
</evidence>
<evidence type="ECO:0000256" key="6">
    <source>
        <dbReference type="ARBA" id="ARBA00022824"/>
    </source>
</evidence>
<keyword evidence="7" id="KW-0012">Acyltransferase</keyword>
<dbReference type="Pfam" id="PF03007">
    <property type="entry name" value="WS_DGAT_cat"/>
    <property type="match status" value="1"/>
</dbReference>